<evidence type="ECO:0000256" key="1">
    <source>
        <dbReference type="SAM" id="Phobius"/>
    </source>
</evidence>
<proteinExistence type="predicted"/>
<evidence type="ECO:0000313" key="2">
    <source>
        <dbReference type="EMBL" id="STO64563.1"/>
    </source>
</evidence>
<dbReference type="EMBL" id="UGHH01000002">
    <property type="protein sequence ID" value="STO64563.1"/>
    <property type="molecule type" value="Genomic_DNA"/>
</dbReference>
<dbReference type="RefSeq" id="WP_258789915.1">
    <property type="nucleotide sequence ID" value="NZ_UGHH01000002.1"/>
</dbReference>
<keyword evidence="1" id="KW-1133">Transmembrane helix</keyword>
<feature type="transmembrane region" description="Helical" evidence="1">
    <location>
        <begin position="12"/>
        <end position="36"/>
    </location>
</feature>
<organism evidence="2 3">
    <name type="scientific">Haemophilus parahaemolyticus</name>
    <dbReference type="NCBI Taxonomy" id="735"/>
    <lineage>
        <taxon>Bacteria</taxon>
        <taxon>Pseudomonadati</taxon>
        <taxon>Pseudomonadota</taxon>
        <taxon>Gammaproteobacteria</taxon>
        <taxon>Pasteurellales</taxon>
        <taxon>Pasteurellaceae</taxon>
        <taxon>Haemophilus</taxon>
    </lineage>
</organism>
<evidence type="ECO:0000313" key="3">
    <source>
        <dbReference type="Proteomes" id="UP000254867"/>
    </source>
</evidence>
<name>A0A377I227_HAEPH</name>
<gene>
    <name evidence="2" type="ORF">NCTC10794_01631</name>
</gene>
<keyword evidence="1" id="KW-0812">Transmembrane</keyword>
<protein>
    <submittedName>
        <fullName evidence="2">Uncharacterized protein</fullName>
    </submittedName>
</protein>
<keyword evidence="1" id="KW-0472">Membrane</keyword>
<reference evidence="2 3" key="1">
    <citation type="submission" date="2018-06" db="EMBL/GenBank/DDBJ databases">
        <authorList>
            <consortium name="Pathogen Informatics"/>
            <person name="Doyle S."/>
        </authorList>
    </citation>
    <scope>NUCLEOTIDE SEQUENCE [LARGE SCALE GENOMIC DNA]</scope>
    <source>
        <strain evidence="2 3">NCTC10794</strain>
    </source>
</reference>
<dbReference type="Proteomes" id="UP000254867">
    <property type="component" value="Unassembled WGS sequence"/>
</dbReference>
<dbReference type="AlphaFoldDB" id="A0A377I227"/>
<accession>A0A377I227</accession>
<sequence length="40" mass="4344">MKNKRKALKALVLDVIEIVVVFGGLFLFVAGILSLAESIK</sequence>